<comment type="caution">
    <text evidence="2">The sequence shown here is derived from an EMBL/GenBank/DDBJ whole genome shotgun (WGS) entry which is preliminary data.</text>
</comment>
<reference evidence="2 3" key="1">
    <citation type="submission" date="2021-06" db="EMBL/GenBank/DDBJ databases">
        <title>Caerostris darwini draft genome.</title>
        <authorList>
            <person name="Kono N."/>
            <person name="Arakawa K."/>
        </authorList>
    </citation>
    <scope>NUCLEOTIDE SEQUENCE [LARGE SCALE GENOMIC DNA]</scope>
</reference>
<accession>A0AAV4TCT5</accession>
<name>A0AAV4TCT5_9ARAC</name>
<protein>
    <submittedName>
        <fullName evidence="2">Uncharacterized protein</fullName>
    </submittedName>
</protein>
<sequence length="134" mass="14881">MGQFMLGKRWFFQNTGRVSTYLTGFSEDSGDVPNKIQRCPQIELFPISTTSPPNSQSSNHRERLKILMVTKSGLINSSLEKKLYPLASHGETKEGTPSPNDIPPVNGTRHASLMALPLPFHQDTFSDPFKAAFS</sequence>
<dbReference type="Proteomes" id="UP001054837">
    <property type="component" value="Unassembled WGS sequence"/>
</dbReference>
<proteinExistence type="predicted"/>
<dbReference type="EMBL" id="BPLQ01009431">
    <property type="protein sequence ID" value="GIY43930.1"/>
    <property type="molecule type" value="Genomic_DNA"/>
</dbReference>
<gene>
    <name evidence="2" type="ORF">CDAR_611221</name>
</gene>
<evidence type="ECO:0000313" key="2">
    <source>
        <dbReference type="EMBL" id="GIY43930.1"/>
    </source>
</evidence>
<organism evidence="2 3">
    <name type="scientific">Caerostris darwini</name>
    <dbReference type="NCBI Taxonomy" id="1538125"/>
    <lineage>
        <taxon>Eukaryota</taxon>
        <taxon>Metazoa</taxon>
        <taxon>Ecdysozoa</taxon>
        <taxon>Arthropoda</taxon>
        <taxon>Chelicerata</taxon>
        <taxon>Arachnida</taxon>
        <taxon>Araneae</taxon>
        <taxon>Araneomorphae</taxon>
        <taxon>Entelegynae</taxon>
        <taxon>Araneoidea</taxon>
        <taxon>Araneidae</taxon>
        <taxon>Caerostris</taxon>
    </lineage>
</organism>
<feature type="region of interest" description="Disordered" evidence="1">
    <location>
        <begin position="87"/>
        <end position="109"/>
    </location>
</feature>
<dbReference type="AlphaFoldDB" id="A0AAV4TCT5"/>
<keyword evidence="3" id="KW-1185">Reference proteome</keyword>
<evidence type="ECO:0000313" key="3">
    <source>
        <dbReference type="Proteomes" id="UP001054837"/>
    </source>
</evidence>
<evidence type="ECO:0000256" key="1">
    <source>
        <dbReference type="SAM" id="MobiDB-lite"/>
    </source>
</evidence>